<name>A0A9D5Q7Z2_9BACT</name>
<dbReference type="InterPro" id="IPR050241">
    <property type="entry name" value="NAD-cap_RNA_hydrolase_NudC"/>
</dbReference>
<dbReference type="PANTHER" id="PTHR42904">
    <property type="entry name" value="NUDIX HYDROLASE, NUDC SUBFAMILY"/>
    <property type="match status" value="1"/>
</dbReference>
<dbReference type="PROSITE" id="PS51462">
    <property type="entry name" value="NUDIX"/>
    <property type="match status" value="1"/>
</dbReference>
<dbReference type="PRINTS" id="PR00502">
    <property type="entry name" value="NUDIXFAMILY"/>
</dbReference>
<dbReference type="PANTHER" id="PTHR42904:SF6">
    <property type="entry name" value="NAD-CAPPED RNA HYDROLASE NUDT12"/>
    <property type="match status" value="1"/>
</dbReference>
<reference evidence="12" key="1">
    <citation type="submission" date="2019-11" db="EMBL/GenBank/DDBJ databases">
        <title>Microbial mats filling the niche in hypersaline microbial mats.</title>
        <authorList>
            <person name="Wong H.L."/>
            <person name="Macleod F.I."/>
            <person name="White R.A. III"/>
            <person name="Burns B.P."/>
        </authorList>
    </citation>
    <scope>NUCLEOTIDE SEQUENCE</scope>
    <source>
        <strain evidence="12">Rbin_158</strain>
    </source>
</reference>
<dbReference type="InterPro" id="IPR000086">
    <property type="entry name" value="NUDIX_hydrolase_dom"/>
</dbReference>
<dbReference type="EMBL" id="WJJP01000731">
    <property type="protein sequence ID" value="MBD3327420.1"/>
    <property type="molecule type" value="Genomic_DNA"/>
</dbReference>
<feature type="non-terminal residue" evidence="12">
    <location>
        <position position="263"/>
    </location>
</feature>
<dbReference type="Gene3D" id="3.90.79.10">
    <property type="entry name" value="Nucleoside Triphosphate Pyrophosphohydrolase"/>
    <property type="match status" value="1"/>
</dbReference>
<evidence type="ECO:0000256" key="7">
    <source>
        <dbReference type="ARBA" id="ARBA00022842"/>
    </source>
</evidence>
<dbReference type="EC" id="3.6.1.22" evidence="4"/>
<evidence type="ECO:0000256" key="3">
    <source>
        <dbReference type="ARBA" id="ARBA00009595"/>
    </source>
</evidence>
<dbReference type="Proteomes" id="UP000649604">
    <property type="component" value="Unassembled WGS sequence"/>
</dbReference>
<comment type="cofactor">
    <cofactor evidence="2">
        <name>Zn(2+)</name>
        <dbReference type="ChEBI" id="CHEBI:29105"/>
    </cofactor>
</comment>
<comment type="caution">
    <text evidence="12">The sequence shown here is derived from an EMBL/GenBank/DDBJ whole genome shotgun (WGS) entry which is preliminary data.</text>
</comment>
<evidence type="ECO:0000256" key="4">
    <source>
        <dbReference type="ARBA" id="ARBA00012381"/>
    </source>
</evidence>
<dbReference type="GO" id="GO:0035529">
    <property type="term" value="F:NADH pyrophosphatase activity"/>
    <property type="evidence" value="ECO:0007669"/>
    <property type="project" value="TreeGrafter"/>
</dbReference>
<dbReference type="InterPro" id="IPR020476">
    <property type="entry name" value="Nudix_hydrolase"/>
</dbReference>
<sequence>MAFISSVVPPPHRDDPAWWFLFQDTRLLVAVQHEAAQIPFIGDPAALALSVRRTQYLGTIDGQHCYAAELQDSTVDVPAGMELRTLRSLYECLPEDLFWIAGRAFQIVDWDRTHHYCGQCGHALESLPEERAKTCPQCHLTQYPRIAPAIIVAVLRDQHILLAHAPRFPEGLYSVIAGFVEPGETFEECVRREVREEVGIEVTDIRYFGNQPWPFPHSLMVGFTARYAGGELAVDNTEITDAGWFRVGTLPKIPGKISIARQL</sequence>
<feature type="domain" description="Nudix hydrolase" evidence="11">
    <location>
        <begin position="144"/>
        <end position="263"/>
    </location>
</feature>
<dbReference type="AlphaFoldDB" id="A0A9D5Q7Z2"/>
<dbReference type="InterPro" id="IPR015375">
    <property type="entry name" value="NADH_PPase-like_N"/>
</dbReference>
<evidence type="ECO:0000256" key="10">
    <source>
        <dbReference type="RuleBase" id="RU003476"/>
    </source>
</evidence>
<comment type="similarity">
    <text evidence="3">Belongs to the Nudix hydrolase family. NudC subfamily.</text>
</comment>
<dbReference type="GO" id="GO:0046872">
    <property type="term" value="F:metal ion binding"/>
    <property type="evidence" value="ECO:0007669"/>
    <property type="project" value="UniProtKB-KW"/>
</dbReference>
<evidence type="ECO:0000256" key="9">
    <source>
        <dbReference type="ARBA" id="ARBA00023679"/>
    </source>
</evidence>
<evidence type="ECO:0000259" key="11">
    <source>
        <dbReference type="PROSITE" id="PS51462"/>
    </source>
</evidence>
<dbReference type="InterPro" id="IPR020084">
    <property type="entry name" value="NUDIX_hydrolase_CS"/>
</dbReference>
<evidence type="ECO:0000313" key="13">
    <source>
        <dbReference type="Proteomes" id="UP000649604"/>
    </source>
</evidence>
<dbReference type="GO" id="GO:0019677">
    <property type="term" value="P:NAD+ catabolic process"/>
    <property type="evidence" value="ECO:0007669"/>
    <property type="project" value="TreeGrafter"/>
</dbReference>
<dbReference type="GO" id="GO:0006742">
    <property type="term" value="P:NADP+ catabolic process"/>
    <property type="evidence" value="ECO:0007669"/>
    <property type="project" value="TreeGrafter"/>
</dbReference>
<comment type="catalytic activity">
    <reaction evidence="9">
        <text>a 5'-end NAD(+)-phospho-ribonucleoside in mRNA + H2O = a 5'-end phospho-adenosine-phospho-ribonucleoside in mRNA + beta-nicotinamide D-ribonucleotide + 2 H(+)</text>
        <dbReference type="Rhea" id="RHEA:60876"/>
        <dbReference type="Rhea" id="RHEA-COMP:15698"/>
        <dbReference type="Rhea" id="RHEA-COMP:15719"/>
        <dbReference type="ChEBI" id="CHEBI:14649"/>
        <dbReference type="ChEBI" id="CHEBI:15377"/>
        <dbReference type="ChEBI" id="CHEBI:15378"/>
        <dbReference type="ChEBI" id="CHEBI:144029"/>
        <dbReference type="ChEBI" id="CHEBI:144051"/>
    </reaction>
    <physiologicalReaction direction="left-to-right" evidence="9">
        <dbReference type="Rhea" id="RHEA:60877"/>
    </physiologicalReaction>
</comment>
<dbReference type="NCBIfam" id="NF001299">
    <property type="entry name" value="PRK00241.1"/>
    <property type="match status" value="1"/>
</dbReference>
<organism evidence="12 13">
    <name type="scientific">candidate division KSB3 bacterium</name>
    <dbReference type="NCBI Taxonomy" id="2044937"/>
    <lineage>
        <taxon>Bacteria</taxon>
        <taxon>candidate division KSB3</taxon>
    </lineage>
</organism>
<dbReference type="CDD" id="cd03429">
    <property type="entry name" value="NUDIX_NADH_pyrophosphatase_Nudt13"/>
    <property type="match status" value="1"/>
</dbReference>
<comment type="cofactor">
    <cofactor evidence="1">
        <name>Mg(2+)</name>
        <dbReference type="ChEBI" id="CHEBI:18420"/>
    </cofactor>
</comment>
<gene>
    <name evidence="12" type="primary">nudC</name>
    <name evidence="12" type="ORF">GF339_22735</name>
</gene>
<dbReference type="SUPFAM" id="SSF55811">
    <property type="entry name" value="Nudix"/>
    <property type="match status" value="2"/>
</dbReference>
<dbReference type="Pfam" id="PF09297">
    <property type="entry name" value="Zn_ribbon_NUD"/>
    <property type="match status" value="1"/>
</dbReference>
<dbReference type="Pfam" id="PF09296">
    <property type="entry name" value="NUDIX-like"/>
    <property type="match status" value="1"/>
</dbReference>
<keyword evidence="7" id="KW-0460">Magnesium</keyword>
<dbReference type="Pfam" id="PF00293">
    <property type="entry name" value="NUDIX"/>
    <property type="match status" value="1"/>
</dbReference>
<evidence type="ECO:0000256" key="5">
    <source>
        <dbReference type="ARBA" id="ARBA00022723"/>
    </source>
</evidence>
<dbReference type="InterPro" id="IPR015376">
    <property type="entry name" value="Znr_NADH_PPase"/>
</dbReference>
<protein>
    <recommendedName>
        <fullName evidence="4">NAD(+) diphosphatase</fullName>
        <ecNumber evidence="4">3.6.1.22</ecNumber>
    </recommendedName>
</protein>
<dbReference type="InterPro" id="IPR015797">
    <property type="entry name" value="NUDIX_hydrolase-like_dom_sf"/>
</dbReference>
<evidence type="ECO:0000256" key="2">
    <source>
        <dbReference type="ARBA" id="ARBA00001947"/>
    </source>
</evidence>
<dbReference type="Gene3D" id="3.90.79.20">
    <property type="match status" value="1"/>
</dbReference>
<evidence type="ECO:0000313" key="12">
    <source>
        <dbReference type="EMBL" id="MBD3327420.1"/>
    </source>
</evidence>
<dbReference type="InterPro" id="IPR049734">
    <property type="entry name" value="NudC-like_C"/>
</dbReference>
<dbReference type="GO" id="GO:0005829">
    <property type="term" value="C:cytosol"/>
    <property type="evidence" value="ECO:0007669"/>
    <property type="project" value="TreeGrafter"/>
</dbReference>
<keyword evidence="6 10" id="KW-0378">Hydrolase</keyword>
<evidence type="ECO:0000256" key="1">
    <source>
        <dbReference type="ARBA" id="ARBA00001946"/>
    </source>
</evidence>
<keyword evidence="5" id="KW-0479">Metal-binding</keyword>
<evidence type="ECO:0000256" key="6">
    <source>
        <dbReference type="ARBA" id="ARBA00022801"/>
    </source>
</evidence>
<evidence type="ECO:0000256" key="8">
    <source>
        <dbReference type="ARBA" id="ARBA00023027"/>
    </source>
</evidence>
<dbReference type="PROSITE" id="PS00893">
    <property type="entry name" value="NUDIX_BOX"/>
    <property type="match status" value="1"/>
</dbReference>
<accession>A0A9D5Q7Z2</accession>
<proteinExistence type="inferred from homology"/>
<keyword evidence="8" id="KW-0520">NAD</keyword>